<keyword evidence="3" id="KW-0732">Signal</keyword>
<name>A0A1L7XPD7_9HELO</name>
<keyword evidence="11" id="KW-1185">Reference proteome</keyword>
<sequence length="438" mass="48433">MVFCKAPLSSLASAIFFAYAQALYLQNDLSFGHTNDKISPNLRAIPNWHLIGKPDPPEILSNKIVLTPPAPGNQRGAIWSEKVLEFSSWTADIDFRATGPERGGGNLNIWYAKNGQNEVGTSSIYTVGKFDGLALTVDQYAGSGGFIRGFLNDGTTDYKSHHSVDSLAFGHCEYSYRNLGRPSRIAVRHSDEGLRVQVDGVLCFESNRIKLPVGYNYGITAASAETPDSFEMFKFVTTTETHTPDYKDQTNLGQIPENADQHIKPLQEGQDQGQMQQGGDIPAFSDPPEEPATKFHSSAEQFADLHNRLQSMMKSINAISRDQSLNSQNALSKYDELNQRVSRIEAALDKLRNMGDKLDSIQSDVRQTKSDLHNALDRHVAGLRGEVRNTHSVLAGTLEGMPNHTGRFLWIVLGSQALVVGAYLAYKRRKANSPKKYL</sequence>
<dbReference type="OrthoDB" id="10265193at2759"/>
<dbReference type="PANTHER" id="PTHR12223">
    <property type="entry name" value="VESICULAR MANNOSE-BINDING LECTIN"/>
    <property type="match status" value="1"/>
</dbReference>
<comment type="subcellular location">
    <subcellularLocation>
        <location evidence="1">Membrane</location>
        <topology evidence="1">Single-pass type I membrane protein</topology>
    </subcellularLocation>
</comment>
<reference evidence="10 11" key="1">
    <citation type="submission" date="2016-03" db="EMBL/GenBank/DDBJ databases">
        <authorList>
            <person name="Ploux O."/>
        </authorList>
    </citation>
    <scope>NUCLEOTIDE SEQUENCE [LARGE SCALE GENOMIC DNA]</scope>
    <source>
        <strain evidence="10 11">UAMH 11012</strain>
    </source>
</reference>
<evidence type="ECO:0000259" key="9">
    <source>
        <dbReference type="PROSITE" id="PS51328"/>
    </source>
</evidence>
<dbReference type="Gene3D" id="2.60.120.200">
    <property type="match status" value="1"/>
</dbReference>
<proteinExistence type="predicted"/>
<feature type="coiled-coil region" evidence="6">
    <location>
        <begin position="327"/>
        <end position="364"/>
    </location>
</feature>
<dbReference type="GO" id="GO:0000139">
    <property type="term" value="C:Golgi membrane"/>
    <property type="evidence" value="ECO:0007669"/>
    <property type="project" value="TreeGrafter"/>
</dbReference>
<evidence type="ECO:0000256" key="7">
    <source>
        <dbReference type="SAM" id="MobiDB-lite"/>
    </source>
</evidence>
<dbReference type="Proteomes" id="UP000184330">
    <property type="component" value="Unassembled WGS sequence"/>
</dbReference>
<dbReference type="AlphaFoldDB" id="A0A1L7XPD7"/>
<keyword evidence="5 8" id="KW-0472">Membrane</keyword>
<dbReference type="InterPro" id="IPR051136">
    <property type="entry name" value="Intracellular_Lectin-GPT"/>
</dbReference>
<dbReference type="InterPro" id="IPR005052">
    <property type="entry name" value="Lectin_leg"/>
</dbReference>
<evidence type="ECO:0000256" key="4">
    <source>
        <dbReference type="ARBA" id="ARBA00022989"/>
    </source>
</evidence>
<feature type="compositionally biased region" description="Low complexity" evidence="7">
    <location>
        <begin position="268"/>
        <end position="279"/>
    </location>
</feature>
<feature type="transmembrane region" description="Helical" evidence="8">
    <location>
        <begin position="408"/>
        <end position="426"/>
    </location>
</feature>
<evidence type="ECO:0000256" key="3">
    <source>
        <dbReference type="ARBA" id="ARBA00022729"/>
    </source>
</evidence>
<evidence type="ECO:0000256" key="6">
    <source>
        <dbReference type="SAM" id="Coils"/>
    </source>
</evidence>
<dbReference type="SUPFAM" id="SSF49899">
    <property type="entry name" value="Concanavalin A-like lectins/glucanases"/>
    <property type="match status" value="1"/>
</dbReference>
<dbReference type="FunFam" id="2.60.120.200:FF:000245">
    <property type="entry name" value="Similar to lectin family integral membrane protein"/>
    <property type="match status" value="1"/>
</dbReference>
<dbReference type="GO" id="GO:0005793">
    <property type="term" value="C:endoplasmic reticulum-Golgi intermediate compartment"/>
    <property type="evidence" value="ECO:0007669"/>
    <property type="project" value="TreeGrafter"/>
</dbReference>
<keyword evidence="6" id="KW-0175">Coiled coil</keyword>
<dbReference type="GO" id="GO:0030134">
    <property type="term" value="C:COPII-coated ER to Golgi transport vesicle"/>
    <property type="evidence" value="ECO:0007669"/>
    <property type="project" value="TreeGrafter"/>
</dbReference>
<evidence type="ECO:0000256" key="5">
    <source>
        <dbReference type="ARBA" id="ARBA00023136"/>
    </source>
</evidence>
<gene>
    <name evidence="10" type="ORF">PAC_16789</name>
</gene>
<feature type="domain" description="L-type lectin-like" evidence="9">
    <location>
        <begin position="29"/>
        <end position="240"/>
    </location>
</feature>
<evidence type="ECO:0000313" key="11">
    <source>
        <dbReference type="Proteomes" id="UP000184330"/>
    </source>
</evidence>
<protein>
    <submittedName>
        <fullName evidence="10">Related to EMP47 Golgi membrane protein</fullName>
    </submittedName>
</protein>
<evidence type="ECO:0000256" key="2">
    <source>
        <dbReference type="ARBA" id="ARBA00022692"/>
    </source>
</evidence>
<dbReference type="GO" id="GO:0005537">
    <property type="term" value="F:D-mannose binding"/>
    <property type="evidence" value="ECO:0007669"/>
    <property type="project" value="TreeGrafter"/>
</dbReference>
<dbReference type="InterPro" id="IPR035661">
    <property type="entry name" value="EMP46/EMP47_N"/>
</dbReference>
<dbReference type="EMBL" id="FJOG01000040">
    <property type="protein sequence ID" value="CZR66888.1"/>
    <property type="molecule type" value="Genomic_DNA"/>
</dbReference>
<dbReference type="STRING" id="576137.A0A1L7XPD7"/>
<evidence type="ECO:0000256" key="1">
    <source>
        <dbReference type="ARBA" id="ARBA00004479"/>
    </source>
</evidence>
<feature type="region of interest" description="Disordered" evidence="7">
    <location>
        <begin position="268"/>
        <end position="294"/>
    </location>
</feature>
<evidence type="ECO:0000256" key="8">
    <source>
        <dbReference type="SAM" id="Phobius"/>
    </source>
</evidence>
<accession>A0A1L7XPD7</accession>
<evidence type="ECO:0000313" key="10">
    <source>
        <dbReference type="EMBL" id="CZR66888.1"/>
    </source>
</evidence>
<keyword evidence="4 8" id="KW-1133">Transmembrane helix</keyword>
<dbReference type="PROSITE" id="PS51328">
    <property type="entry name" value="L_LECTIN_LIKE"/>
    <property type="match status" value="1"/>
</dbReference>
<dbReference type="PANTHER" id="PTHR12223:SF28">
    <property type="entry name" value="LECTIN, MANNOSE BINDING 1 LIKE"/>
    <property type="match status" value="1"/>
</dbReference>
<dbReference type="GO" id="GO:0006888">
    <property type="term" value="P:endoplasmic reticulum to Golgi vesicle-mediated transport"/>
    <property type="evidence" value="ECO:0007669"/>
    <property type="project" value="TreeGrafter"/>
</dbReference>
<organism evidence="10 11">
    <name type="scientific">Phialocephala subalpina</name>
    <dbReference type="NCBI Taxonomy" id="576137"/>
    <lineage>
        <taxon>Eukaryota</taxon>
        <taxon>Fungi</taxon>
        <taxon>Dikarya</taxon>
        <taxon>Ascomycota</taxon>
        <taxon>Pezizomycotina</taxon>
        <taxon>Leotiomycetes</taxon>
        <taxon>Helotiales</taxon>
        <taxon>Mollisiaceae</taxon>
        <taxon>Phialocephala</taxon>
        <taxon>Phialocephala fortinii species complex</taxon>
    </lineage>
</organism>
<dbReference type="CDD" id="cd06903">
    <property type="entry name" value="lectin_EMP46_EMP47"/>
    <property type="match status" value="1"/>
</dbReference>
<dbReference type="GO" id="GO:0005789">
    <property type="term" value="C:endoplasmic reticulum membrane"/>
    <property type="evidence" value="ECO:0007669"/>
    <property type="project" value="TreeGrafter"/>
</dbReference>
<dbReference type="Gene3D" id="1.10.287.1060">
    <property type="entry name" value="ESAT-6-like"/>
    <property type="match status" value="1"/>
</dbReference>
<dbReference type="InterPro" id="IPR013320">
    <property type="entry name" value="ConA-like_dom_sf"/>
</dbReference>
<dbReference type="Pfam" id="PF03388">
    <property type="entry name" value="Lectin_leg-like"/>
    <property type="match status" value="1"/>
</dbReference>
<keyword evidence="2 8" id="KW-0812">Transmembrane</keyword>